<proteinExistence type="predicted"/>
<reference evidence="1 2" key="1">
    <citation type="submission" date="2021-07" db="EMBL/GenBank/DDBJ databases">
        <title>Whole genome sequencing of non-tuberculosis mycobacteria type-strains.</title>
        <authorList>
            <person name="Igarashi Y."/>
            <person name="Osugi A."/>
            <person name="Mitarai S."/>
        </authorList>
    </citation>
    <scope>NUCLEOTIDE SEQUENCE [LARGE SCALE GENOMIC DNA]</scope>
    <source>
        <strain evidence="1 2">JCM 16370</strain>
    </source>
</reference>
<dbReference type="EMBL" id="CP080333">
    <property type="protein sequence ID" value="QYL19135.1"/>
    <property type="molecule type" value="Genomic_DNA"/>
</dbReference>
<evidence type="ECO:0000313" key="2">
    <source>
        <dbReference type="Proteomes" id="UP000825367"/>
    </source>
</evidence>
<keyword evidence="2" id="KW-1185">Reference proteome</keyword>
<protein>
    <submittedName>
        <fullName evidence="1">SRPBCC family protein</fullName>
    </submittedName>
</protein>
<dbReference type="Proteomes" id="UP000825367">
    <property type="component" value="Chromosome"/>
</dbReference>
<gene>
    <name evidence="1" type="ORF">K0O64_11965</name>
</gene>
<dbReference type="SUPFAM" id="SSF55961">
    <property type="entry name" value="Bet v1-like"/>
    <property type="match status" value="1"/>
</dbReference>
<organism evidence="1 2">
    <name type="scientific">Mycolicibacterium pallens</name>
    <dbReference type="NCBI Taxonomy" id="370524"/>
    <lineage>
        <taxon>Bacteria</taxon>
        <taxon>Bacillati</taxon>
        <taxon>Actinomycetota</taxon>
        <taxon>Actinomycetes</taxon>
        <taxon>Mycobacteriales</taxon>
        <taxon>Mycobacteriaceae</taxon>
        <taxon>Mycolicibacterium</taxon>
    </lineage>
</organism>
<evidence type="ECO:0000313" key="1">
    <source>
        <dbReference type="EMBL" id="QYL19135.1"/>
    </source>
</evidence>
<dbReference type="CDD" id="cd07812">
    <property type="entry name" value="SRPBCC"/>
    <property type="match status" value="1"/>
</dbReference>
<sequence>MTTAMLRLGATAAVLMAARQFFRNWGTTKDECSMALPGDDLVGQPAVVTTEGVTIERPPDAVWPWLIQIGQDRAGFYAYQKLQTLAGLDYHDADEIHPEWQHLAEGDTVRLAPRGWLGLKDGIVVTVARLEAGRSLVLRTAGSRNFWDAVWSLNVVPSGNDHTRLLIRTRVPLRQPGAVLGAELIAPAKAFITRAILLGIKQRAESEASTHSPAVPATSPISPA</sequence>
<accession>A0ABX8VMX5</accession>
<dbReference type="RefSeq" id="WP_220046385.1">
    <property type="nucleotide sequence ID" value="NZ_BAAAVX010000005.1"/>
</dbReference>
<name>A0ABX8VMX5_9MYCO</name>